<comment type="subunit">
    <text evidence="2">Single-chain monomer with multiple functions.</text>
</comment>
<dbReference type="FunFam" id="3.40.50.1010:FF:000001">
    <property type="entry name" value="DNA polymerase I"/>
    <property type="match status" value="1"/>
</dbReference>
<proteinExistence type="inferred from homology"/>
<dbReference type="InterPro" id="IPR020046">
    <property type="entry name" value="5-3_exonucl_a-hlix_arch_N"/>
</dbReference>
<dbReference type="Gene3D" id="3.30.420.10">
    <property type="entry name" value="Ribonuclease H-like superfamily/Ribonuclease H"/>
    <property type="match status" value="1"/>
</dbReference>
<keyword evidence="6 18" id="KW-0548">Nucleotidyltransferase</keyword>
<dbReference type="Pfam" id="PF01367">
    <property type="entry name" value="5_3_exonuc"/>
    <property type="match status" value="1"/>
</dbReference>
<evidence type="ECO:0000256" key="10">
    <source>
        <dbReference type="ARBA" id="ARBA00022801"/>
    </source>
</evidence>
<evidence type="ECO:0000256" key="2">
    <source>
        <dbReference type="ARBA" id="ARBA00011541"/>
    </source>
</evidence>
<dbReference type="NCBIfam" id="TIGR00593">
    <property type="entry name" value="pola"/>
    <property type="match status" value="1"/>
</dbReference>
<comment type="catalytic activity">
    <reaction evidence="15 18">
        <text>DNA(n) + a 2'-deoxyribonucleoside 5'-triphosphate = DNA(n+1) + diphosphate</text>
        <dbReference type="Rhea" id="RHEA:22508"/>
        <dbReference type="Rhea" id="RHEA-COMP:17339"/>
        <dbReference type="Rhea" id="RHEA-COMP:17340"/>
        <dbReference type="ChEBI" id="CHEBI:33019"/>
        <dbReference type="ChEBI" id="CHEBI:61560"/>
        <dbReference type="ChEBI" id="CHEBI:173112"/>
        <dbReference type="EC" id="2.7.7.7"/>
    </reaction>
</comment>
<sequence>MITIINNPIILVDGSCYIHRAYHAFPALITSDGKPVWVIYGVINMIKSLLIRYQPTHMVVVFDAMGKNFRNNLFEKYKANRIKTPKNLYTQIDPLCKIIQAMGLPILKVPNVEADDVIGTLAISCARSGNSVLISTGDKDMAQIVSSQITLINTMSNIIFTPKEVEKQFGVPPTLIADYLALIGDRSDNIPGVPGIGKKTAQILLNKIGNLRVLYDHLDKISLLNLGLRGAKAIQNTLQVNKEVAFLSYKLTTIKTDVSLNISDYQLLIQQININILQLLFTQYEFKNWLIDLQSGRWLDKYHHLKYVPSHRRLNNTLLFQKNNLLSDYSREKKIIKIIHNIEMLCHWIEKIDESKFFIFCIHTDVFNASTANIISICLSIDTKESAYIPIKTDSLNNHQNFLYLEEILSILQPTLENEKIKKVGQHLKFSHSILKRYNINLAGMAFDVILELYILYGTANYHDIKNFLDKDTFNAVTNFKRNYYNYNENNIISDLQNIQLQSLHAAEFIKSLFNLHHTLWPKIEANNKLKKIFEEVEMPLISILSRIESYGVLIDKKLLNTHAVELDYRLHALELEAYQLVGTPFNLASTKQLQEILYNQQKLPILKKTPKGAPSTNEEVLKKLSKKYSIPKIILQYRALSKLQSTYINKLIAMINKKSNRVHTSYNQTRTSTGRLSSTSPNLQNIPNRNYDGRKIRQAFIAPKNFLIVAADYSQIELRIMAHLSQDIELINDFLSEKDIHTATASEIFVTALHSVTDEQRQRAKTINFGLIYGMSAFGLARQLSVTCKEAQKYVDRYFNRYPGVMKYMQHIREHANKYGYVSTLDGRKLYLPDIYSANILQKKGAERAAINAPMQGSAADIIKKAMISIDNWLQKDEIPARIIMQVHDELVFEVRNDIVDPVVKKIKKLMEECFIMDVPLKVDIGIGKNWEQAH</sequence>
<keyword evidence="9 18" id="KW-0227">DNA damage</keyword>
<dbReference type="InterPro" id="IPR001098">
    <property type="entry name" value="DNA-dir_DNA_pol_A_palm_dom"/>
</dbReference>
<evidence type="ECO:0000256" key="14">
    <source>
        <dbReference type="ARBA" id="ARBA00023204"/>
    </source>
</evidence>
<dbReference type="EMBL" id="CP097751">
    <property type="protein sequence ID" value="URJ27795.1"/>
    <property type="molecule type" value="Genomic_DNA"/>
</dbReference>
<accession>A0AAE9I6S4</accession>
<dbReference type="SUPFAM" id="SSF53098">
    <property type="entry name" value="Ribonuclease H-like"/>
    <property type="match status" value="1"/>
</dbReference>
<dbReference type="SMART" id="SM00475">
    <property type="entry name" value="53EXOc"/>
    <property type="match status" value="1"/>
</dbReference>
<dbReference type="CDD" id="cd09898">
    <property type="entry name" value="H3TH_53EXO"/>
    <property type="match status" value="1"/>
</dbReference>
<keyword evidence="13 18" id="KW-0238">DNA-binding</keyword>
<gene>
    <name evidence="18 21" type="primary">polA</name>
    <name evidence="21" type="ORF">M9394_01520</name>
</gene>
<dbReference type="SUPFAM" id="SSF47807">
    <property type="entry name" value="5' to 3' exonuclease, C-terminal subdomain"/>
    <property type="match status" value="1"/>
</dbReference>
<evidence type="ECO:0000256" key="1">
    <source>
        <dbReference type="ARBA" id="ARBA00007705"/>
    </source>
</evidence>
<dbReference type="InterPro" id="IPR018320">
    <property type="entry name" value="DNA_polymerase_1"/>
</dbReference>
<dbReference type="FunFam" id="1.10.150.20:FF:000003">
    <property type="entry name" value="DNA polymerase I"/>
    <property type="match status" value="1"/>
</dbReference>
<dbReference type="EC" id="2.7.7.7" evidence="3 17"/>
<dbReference type="CDD" id="cd06140">
    <property type="entry name" value="DNA_polA_I_Bacillus_like_exo"/>
    <property type="match status" value="1"/>
</dbReference>
<reference evidence="21" key="1">
    <citation type="submission" date="2022-05" db="EMBL/GenBank/DDBJ databases">
        <title>Impact of host demography and evolutionary history on endosymbiont molecular evolution: a test in carpenter ants (Genus Camponotus) and their Blochmannia endosymbionts.</title>
        <authorList>
            <person name="Manthey J.D."/>
            <person name="Giron J.C."/>
            <person name="Hruska J.P."/>
        </authorList>
    </citation>
    <scope>NUCLEOTIDE SEQUENCE</scope>
    <source>
        <strain evidence="21">C-049</strain>
    </source>
</reference>
<dbReference type="RefSeq" id="WP_250250214.1">
    <property type="nucleotide sequence ID" value="NZ_CP097751.1"/>
</dbReference>
<organism evidence="21 22">
    <name type="scientific">Candidatus Blochmanniella camponoti</name>
    <dbReference type="NCBI Taxonomy" id="108080"/>
    <lineage>
        <taxon>Bacteria</taxon>
        <taxon>Pseudomonadati</taxon>
        <taxon>Pseudomonadota</taxon>
        <taxon>Gammaproteobacteria</taxon>
        <taxon>Enterobacterales</taxon>
        <taxon>Enterobacteriaceae</taxon>
        <taxon>ant endosymbionts</taxon>
        <taxon>Candidatus Blochmanniella</taxon>
    </lineage>
</organism>
<dbReference type="Gene3D" id="1.20.1060.10">
    <property type="entry name" value="Taq DNA Polymerase, Chain T, domain 4"/>
    <property type="match status" value="1"/>
</dbReference>
<feature type="domain" description="5'-3' exonuclease" evidence="19">
    <location>
        <begin position="7"/>
        <end position="270"/>
    </location>
</feature>
<dbReference type="InterPro" id="IPR043502">
    <property type="entry name" value="DNA/RNA_pol_sf"/>
</dbReference>
<dbReference type="CDD" id="cd08637">
    <property type="entry name" value="DNA_pol_A_pol_I_C"/>
    <property type="match status" value="1"/>
</dbReference>
<dbReference type="InterPro" id="IPR002298">
    <property type="entry name" value="DNA_polymerase_A"/>
</dbReference>
<keyword evidence="11 18" id="KW-0269">Exonuclease</keyword>
<comment type="function">
    <text evidence="16">In addition to polymerase activity, this DNA polymerase exhibits 3'-5' and 5'-3' exonuclease activity. It is able to utilize nicked circular duplex DNA as a template and can unwind the parental DNA strand from its template.</text>
</comment>
<evidence type="ECO:0000259" key="19">
    <source>
        <dbReference type="SMART" id="SM00475"/>
    </source>
</evidence>
<evidence type="ECO:0000256" key="3">
    <source>
        <dbReference type="ARBA" id="ARBA00012417"/>
    </source>
</evidence>
<dbReference type="InterPro" id="IPR012337">
    <property type="entry name" value="RNaseH-like_sf"/>
</dbReference>
<evidence type="ECO:0000313" key="22">
    <source>
        <dbReference type="Proteomes" id="UP001056323"/>
    </source>
</evidence>
<protein>
    <recommendedName>
        <fullName evidence="4 17">DNA polymerase I</fullName>
        <ecNumber evidence="3 17">2.7.7.7</ecNumber>
    </recommendedName>
</protein>
<keyword evidence="12 18" id="KW-0239">DNA-directed DNA polymerase</keyword>
<feature type="domain" description="DNA-directed DNA polymerase family A palm" evidence="20">
    <location>
        <begin position="694"/>
        <end position="900"/>
    </location>
</feature>
<dbReference type="Pfam" id="PF22619">
    <property type="entry name" value="DNA_polI_exo1"/>
    <property type="match status" value="1"/>
</dbReference>
<dbReference type="GO" id="GO:0006261">
    <property type="term" value="P:DNA-templated DNA replication"/>
    <property type="evidence" value="ECO:0007669"/>
    <property type="project" value="UniProtKB-UniRule"/>
</dbReference>
<dbReference type="Gene3D" id="3.40.50.1010">
    <property type="entry name" value="5'-nuclease"/>
    <property type="match status" value="1"/>
</dbReference>
<dbReference type="Proteomes" id="UP001056323">
    <property type="component" value="Chromosome"/>
</dbReference>
<dbReference type="GO" id="GO:0008409">
    <property type="term" value="F:5'-3' exonuclease activity"/>
    <property type="evidence" value="ECO:0007669"/>
    <property type="project" value="UniProtKB-UniRule"/>
</dbReference>
<evidence type="ECO:0000256" key="13">
    <source>
        <dbReference type="ARBA" id="ARBA00023125"/>
    </source>
</evidence>
<dbReference type="PROSITE" id="PS00447">
    <property type="entry name" value="DNA_POLYMERASE_A"/>
    <property type="match status" value="1"/>
</dbReference>
<dbReference type="FunFam" id="1.10.150.20:FF:000002">
    <property type="entry name" value="DNA polymerase I"/>
    <property type="match status" value="1"/>
</dbReference>
<dbReference type="GO" id="GO:0003887">
    <property type="term" value="F:DNA-directed DNA polymerase activity"/>
    <property type="evidence" value="ECO:0007669"/>
    <property type="project" value="UniProtKB-UniRule"/>
</dbReference>
<dbReference type="FunFam" id="1.20.1060.10:FF:000001">
    <property type="entry name" value="DNA polymerase I"/>
    <property type="match status" value="1"/>
</dbReference>
<keyword evidence="10 18" id="KW-0378">Hydrolase</keyword>
<keyword evidence="7 18" id="KW-0235">DNA replication</keyword>
<dbReference type="GO" id="GO:0006302">
    <property type="term" value="P:double-strand break repair"/>
    <property type="evidence" value="ECO:0007669"/>
    <property type="project" value="TreeGrafter"/>
</dbReference>
<evidence type="ECO:0000256" key="16">
    <source>
        <dbReference type="ARBA" id="ARBA00060162"/>
    </source>
</evidence>
<dbReference type="CDD" id="cd09859">
    <property type="entry name" value="PIN_53EXO"/>
    <property type="match status" value="1"/>
</dbReference>
<dbReference type="InterPro" id="IPR002421">
    <property type="entry name" value="5-3_exonuclease"/>
</dbReference>
<evidence type="ECO:0000256" key="17">
    <source>
        <dbReference type="NCBIfam" id="TIGR00593"/>
    </source>
</evidence>
<evidence type="ECO:0000256" key="8">
    <source>
        <dbReference type="ARBA" id="ARBA00022722"/>
    </source>
</evidence>
<evidence type="ECO:0000259" key="20">
    <source>
        <dbReference type="SMART" id="SM00482"/>
    </source>
</evidence>
<dbReference type="SMART" id="SM00279">
    <property type="entry name" value="HhH2"/>
    <property type="match status" value="1"/>
</dbReference>
<evidence type="ECO:0000256" key="9">
    <source>
        <dbReference type="ARBA" id="ARBA00022763"/>
    </source>
</evidence>
<dbReference type="InterPro" id="IPR029060">
    <property type="entry name" value="PIN-like_dom_sf"/>
</dbReference>
<dbReference type="Pfam" id="PF02739">
    <property type="entry name" value="5_3_exonuc_N"/>
    <property type="match status" value="1"/>
</dbReference>
<evidence type="ECO:0000256" key="7">
    <source>
        <dbReference type="ARBA" id="ARBA00022705"/>
    </source>
</evidence>
<dbReference type="InterPro" id="IPR008918">
    <property type="entry name" value="HhH2"/>
</dbReference>
<evidence type="ECO:0000256" key="15">
    <source>
        <dbReference type="ARBA" id="ARBA00049244"/>
    </source>
</evidence>
<evidence type="ECO:0000256" key="12">
    <source>
        <dbReference type="ARBA" id="ARBA00022932"/>
    </source>
</evidence>
<dbReference type="SUPFAM" id="SSF56672">
    <property type="entry name" value="DNA/RNA polymerases"/>
    <property type="match status" value="1"/>
</dbReference>
<keyword evidence="14 18" id="KW-0234">DNA repair</keyword>
<dbReference type="InterPro" id="IPR036397">
    <property type="entry name" value="RNaseH_sf"/>
</dbReference>
<comment type="similarity">
    <text evidence="1 18">Belongs to the DNA polymerase type-A family.</text>
</comment>
<dbReference type="PRINTS" id="PR00868">
    <property type="entry name" value="DNAPOLI"/>
</dbReference>
<keyword evidence="5 18" id="KW-0808">Transferase</keyword>
<dbReference type="Pfam" id="PF00476">
    <property type="entry name" value="DNA_pol_A"/>
    <property type="match status" value="1"/>
</dbReference>
<comment type="function">
    <text evidence="18">In addition to polymerase activity, this DNA polymerase exhibits 5'-3' exonuclease activity.</text>
</comment>
<dbReference type="PANTHER" id="PTHR10133">
    <property type="entry name" value="DNA POLYMERASE I"/>
    <property type="match status" value="1"/>
</dbReference>
<dbReference type="Gene3D" id="3.30.70.370">
    <property type="match status" value="1"/>
</dbReference>
<evidence type="ECO:0000256" key="5">
    <source>
        <dbReference type="ARBA" id="ARBA00022679"/>
    </source>
</evidence>
<evidence type="ECO:0000256" key="4">
    <source>
        <dbReference type="ARBA" id="ARBA00020311"/>
    </source>
</evidence>
<dbReference type="InterPro" id="IPR020045">
    <property type="entry name" value="DNA_polI_H3TH"/>
</dbReference>
<name>A0AAE9I6S4_9ENTR</name>
<dbReference type="SMART" id="SM00482">
    <property type="entry name" value="POLAc"/>
    <property type="match status" value="1"/>
</dbReference>
<evidence type="ECO:0000313" key="21">
    <source>
        <dbReference type="EMBL" id="URJ27795.1"/>
    </source>
</evidence>
<keyword evidence="8" id="KW-0540">Nuclease</keyword>
<dbReference type="AlphaFoldDB" id="A0AAE9I6S4"/>
<dbReference type="PANTHER" id="PTHR10133:SF27">
    <property type="entry name" value="DNA POLYMERASE NU"/>
    <property type="match status" value="1"/>
</dbReference>
<dbReference type="NCBIfam" id="NF004397">
    <property type="entry name" value="PRK05755.1"/>
    <property type="match status" value="1"/>
</dbReference>
<dbReference type="InterPro" id="IPR036279">
    <property type="entry name" value="5-3_exonuclease_C_sf"/>
</dbReference>
<dbReference type="Gene3D" id="1.10.150.20">
    <property type="entry name" value="5' to 3' exonuclease, C-terminal subdomain"/>
    <property type="match status" value="2"/>
</dbReference>
<dbReference type="GO" id="GO:0003677">
    <property type="term" value="F:DNA binding"/>
    <property type="evidence" value="ECO:0007669"/>
    <property type="project" value="UniProtKB-UniRule"/>
</dbReference>
<evidence type="ECO:0000256" key="6">
    <source>
        <dbReference type="ARBA" id="ARBA00022695"/>
    </source>
</evidence>
<dbReference type="InterPro" id="IPR054690">
    <property type="entry name" value="DNA_polI_exonuclease"/>
</dbReference>
<evidence type="ECO:0000256" key="11">
    <source>
        <dbReference type="ARBA" id="ARBA00022839"/>
    </source>
</evidence>
<dbReference type="KEGG" id="bhb:M9394_01520"/>
<dbReference type="SUPFAM" id="SSF88723">
    <property type="entry name" value="PIN domain-like"/>
    <property type="match status" value="1"/>
</dbReference>
<evidence type="ECO:0000256" key="18">
    <source>
        <dbReference type="RuleBase" id="RU004460"/>
    </source>
</evidence>
<dbReference type="InterPro" id="IPR019760">
    <property type="entry name" value="DNA-dir_DNA_pol_A_CS"/>
</dbReference>